<evidence type="ECO:0000313" key="1">
    <source>
        <dbReference type="EMBL" id="KAK7041848.1"/>
    </source>
</evidence>
<protein>
    <submittedName>
        <fullName evidence="1">Uncharacterized protein</fullName>
    </submittedName>
</protein>
<name>A0AAN8ZU97_HALRR</name>
<reference evidence="1 2" key="1">
    <citation type="submission" date="2023-11" db="EMBL/GenBank/DDBJ databases">
        <title>Halocaridina rubra genome assembly.</title>
        <authorList>
            <person name="Smith C."/>
        </authorList>
    </citation>
    <scope>NUCLEOTIDE SEQUENCE [LARGE SCALE GENOMIC DNA]</scope>
    <source>
        <strain evidence="1">EP-1</strain>
        <tissue evidence="1">Whole</tissue>
    </source>
</reference>
<sequence length="90" mass="10347">MEWLEELGIIILDNMLAVAWHHIKSVVLHRLTQIINAKHPSPTVRDIEIVHQSPHYIIVNKRHDVLINSNNPLDEVCAWGNNPPYLMSAL</sequence>
<accession>A0AAN8ZU97</accession>
<dbReference type="AlphaFoldDB" id="A0AAN8ZU97"/>
<comment type="caution">
    <text evidence="1">The sequence shown here is derived from an EMBL/GenBank/DDBJ whole genome shotgun (WGS) entry which is preliminary data.</text>
</comment>
<proteinExistence type="predicted"/>
<dbReference type="Proteomes" id="UP001381693">
    <property type="component" value="Unassembled WGS sequence"/>
</dbReference>
<evidence type="ECO:0000313" key="2">
    <source>
        <dbReference type="Proteomes" id="UP001381693"/>
    </source>
</evidence>
<organism evidence="1 2">
    <name type="scientific">Halocaridina rubra</name>
    <name type="common">Hawaiian red shrimp</name>
    <dbReference type="NCBI Taxonomy" id="373956"/>
    <lineage>
        <taxon>Eukaryota</taxon>
        <taxon>Metazoa</taxon>
        <taxon>Ecdysozoa</taxon>
        <taxon>Arthropoda</taxon>
        <taxon>Crustacea</taxon>
        <taxon>Multicrustacea</taxon>
        <taxon>Malacostraca</taxon>
        <taxon>Eumalacostraca</taxon>
        <taxon>Eucarida</taxon>
        <taxon>Decapoda</taxon>
        <taxon>Pleocyemata</taxon>
        <taxon>Caridea</taxon>
        <taxon>Atyoidea</taxon>
        <taxon>Atyidae</taxon>
        <taxon>Halocaridina</taxon>
    </lineage>
</organism>
<gene>
    <name evidence="1" type="ORF">SK128_023355</name>
</gene>
<keyword evidence="2" id="KW-1185">Reference proteome</keyword>
<dbReference type="EMBL" id="JAXCGZ010021869">
    <property type="protein sequence ID" value="KAK7041848.1"/>
    <property type="molecule type" value="Genomic_DNA"/>
</dbReference>